<feature type="compositionally biased region" description="Acidic residues" evidence="1">
    <location>
        <begin position="215"/>
        <end position="229"/>
    </location>
</feature>
<dbReference type="AlphaFoldDB" id="A0A2P6NA42"/>
<feature type="compositionally biased region" description="Basic residues" evidence="1">
    <location>
        <begin position="233"/>
        <end position="243"/>
    </location>
</feature>
<comment type="caution">
    <text evidence="3">The sequence shown here is derived from an EMBL/GenBank/DDBJ whole genome shotgun (WGS) entry which is preliminary data.</text>
</comment>
<dbReference type="PANTHER" id="PTHR12601">
    <property type="entry name" value="EUKARYOTIC TRANSLATION INITIATION FACTOR 3 SUBUNIT EIF-3"/>
    <property type="match status" value="1"/>
</dbReference>
<dbReference type="GO" id="GO:0005737">
    <property type="term" value="C:cytoplasm"/>
    <property type="evidence" value="ECO:0007669"/>
    <property type="project" value="TreeGrafter"/>
</dbReference>
<dbReference type="GO" id="GO:0048312">
    <property type="term" value="P:intracellular distribution of mitochondria"/>
    <property type="evidence" value="ECO:0007669"/>
    <property type="project" value="TreeGrafter"/>
</dbReference>
<evidence type="ECO:0000259" key="2">
    <source>
        <dbReference type="PROSITE" id="PS51823"/>
    </source>
</evidence>
<evidence type="ECO:0000313" key="3">
    <source>
        <dbReference type="EMBL" id="PRP80831.1"/>
    </source>
</evidence>
<sequence length="920" mass="106712">MSIPTSTTVFVRCPAQGFRSHSKEELTDYFPPFYWHYIKIAQKKRPMLGSPLREQPNEHPSRSSVHWYLTSTESSNVQNESTAAGLEGDPRKNDFKWATRSVLSYEQQTELIQYLLDRLSIHEKIDHPFLTPSIASSKSKYLDPRCYLLSNDNRSTQLSNNTIESDPLEERTDVGLYTDDPIYHPSKSTPLGDEPDSDSSYHLSEYTSSSNDPAYDLEDPELSMTEEEGTPSRVRREKKKERHTVKDKLSLHEKNEMTTTEEKRENVYRDWNEEYQTWYGQFVKMNASDDTQMSTLQKRGQTLSKLNAVSQQFVNTATIYAKIIISEYELPLHRKTIKPIDVGGVAGGVKYRVQNIMYKFAFDILLVEYPPLWMYGGPKPDHRAASKAAKNEMRGLEAHSSTYIEGLFYPMMALVDYLGFRVVAMPVLPIDKTTLRYGSDDGGETVHDEDEELREKMRTVAERLYIRGHMTGHTPGDSKMIYGPGDIEGHRGHDGRMYIVADPATRLHPRPRSVFYELLRPEFLAKHKVSLCSDAFTRWNTGENKNEMNDEVRAATKKLLTMSMQELHQYANFLPHIWSRMISSKFDREAIDTTNFVNAFTHILGINFRYNGLLEDLSEDQMLKKIVRSGCIARCAKSELREILRLKMRQVQAPSEEDFKSVVVRFMNELIGGTANSKTYWSRDLCRQLVDWFWFDLSKEQIDTFDITTYADIRLVINFFTKYSGIELEYQTMDRFVQLGDLKNFRFVPADIRSLSAVVKQRSDIYFSMGMLSLLRNERKREKAIEQGKDLVLLKDSLLRQAVLAVQNLRKASVTNMASPLYLLSWATAQIEMAKLSDWDVIDDFAFVRISIYFNITIDMMTEKYKKRRDELVVEAAEVYAQFCEKKGRRDKRDLLLEFVKRTREQGIKEKEDFIPFYAN</sequence>
<feature type="region of interest" description="Disordered" evidence="1">
    <location>
        <begin position="176"/>
        <end position="261"/>
    </location>
</feature>
<protein>
    <recommendedName>
        <fullName evidence="2">Clu domain-containing protein</fullName>
    </recommendedName>
</protein>
<name>A0A2P6NA42_9EUKA</name>
<dbReference type="PANTHER" id="PTHR12601:SF6">
    <property type="entry name" value="CLUSTERED MITOCHONDRIA PROTEIN HOMOLOG"/>
    <property type="match status" value="1"/>
</dbReference>
<dbReference type="Pfam" id="PF13236">
    <property type="entry name" value="CLU"/>
    <property type="match status" value="1"/>
</dbReference>
<feature type="domain" description="Clu" evidence="2">
    <location>
        <begin position="248"/>
        <end position="513"/>
    </location>
</feature>
<keyword evidence="4" id="KW-1185">Reference proteome</keyword>
<dbReference type="Proteomes" id="UP000241769">
    <property type="component" value="Unassembled WGS sequence"/>
</dbReference>
<dbReference type="GO" id="GO:0003729">
    <property type="term" value="F:mRNA binding"/>
    <property type="evidence" value="ECO:0007669"/>
    <property type="project" value="TreeGrafter"/>
</dbReference>
<dbReference type="InterPro" id="IPR027523">
    <property type="entry name" value="CLU_prot"/>
</dbReference>
<dbReference type="InterPro" id="IPR025697">
    <property type="entry name" value="CLU_dom"/>
</dbReference>
<proteinExistence type="predicted"/>
<dbReference type="InParanoid" id="A0A2P6NA42"/>
<evidence type="ECO:0000313" key="4">
    <source>
        <dbReference type="Proteomes" id="UP000241769"/>
    </source>
</evidence>
<dbReference type="EMBL" id="MDYQ01000137">
    <property type="protein sequence ID" value="PRP80831.1"/>
    <property type="molecule type" value="Genomic_DNA"/>
</dbReference>
<reference evidence="3 4" key="1">
    <citation type="journal article" date="2018" name="Genome Biol. Evol.">
        <title>Multiple Roots of Fruiting Body Formation in Amoebozoa.</title>
        <authorList>
            <person name="Hillmann F."/>
            <person name="Forbes G."/>
            <person name="Novohradska S."/>
            <person name="Ferling I."/>
            <person name="Riege K."/>
            <person name="Groth M."/>
            <person name="Westermann M."/>
            <person name="Marz M."/>
            <person name="Spaller T."/>
            <person name="Winckler T."/>
            <person name="Schaap P."/>
            <person name="Glockner G."/>
        </authorList>
    </citation>
    <scope>NUCLEOTIDE SEQUENCE [LARGE SCALE GENOMIC DNA]</scope>
    <source>
        <strain evidence="3 4">Jena</strain>
    </source>
</reference>
<feature type="compositionally biased region" description="Basic and acidic residues" evidence="1">
    <location>
        <begin position="244"/>
        <end position="261"/>
    </location>
</feature>
<accession>A0A2P6NA42</accession>
<dbReference type="OrthoDB" id="626167at2759"/>
<evidence type="ECO:0000256" key="1">
    <source>
        <dbReference type="SAM" id="MobiDB-lite"/>
    </source>
</evidence>
<organism evidence="3 4">
    <name type="scientific">Planoprotostelium fungivorum</name>
    <dbReference type="NCBI Taxonomy" id="1890364"/>
    <lineage>
        <taxon>Eukaryota</taxon>
        <taxon>Amoebozoa</taxon>
        <taxon>Evosea</taxon>
        <taxon>Variosea</taxon>
        <taxon>Cavosteliida</taxon>
        <taxon>Cavosteliaceae</taxon>
        <taxon>Planoprotostelium</taxon>
    </lineage>
</organism>
<gene>
    <name evidence="3" type="ORF">PROFUN_11246</name>
</gene>
<feature type="compositionally biased region" description="Low complexity" evidence="1">
    <location>
        <begin position="198"/>
        <end position="210"/>
    </location>
</feature>
<dbReference type="PROSITE" id="PS51823">
    <property type="entry name" value="CLU"/>
    <property type="match status" value="1"/>
</dbReference>